<dbReference type="InterPro" id="IPR011006">
    <property type="entry name" value="CheY-like_superfamily"/>
</dbReference>
<reference evidence="3" key="2">
    <citation type="submission" date="2023-04" db="EMBL/GenBank/DDBJ databases">
        <title>Paracnuella aquatica gen. nov., sp. nov., a member of the family Chitinophagaceae isolated from a hot spring.</title>
        <authorList>
            <person name="Wang C."/>
        </authorList>
    </citation>
    <scope>NUCLEOTIDE SEQUENCE</scope>
    <source>
        <strain evidence="3">LB-8</strain>
    </source>
</reference>
<evidence type="ECO:0000313" key="3">
    <source>
        <dbReference type="EMBL" id="MCU7551318.1"/>
    </source>
</evidence>
<dbReference type="SMART" id="SM00448">
    <property type="entry name" value="REC"/>
    <property type="match status" value="1"/>
</dbReference>
<dbReference type="PANTHER" id="PTHR44520">
    <property type="entry name" value="RESPONSE REGULATOR RCP1-RELATED"/>
    <property type="match status" value="1"/>
</dbReference>
<gene>
    <name evidence="3" type="ORF">OCK74_19505</name>
</gene>
<reference evidence="3" key="1">
    <citation type="submission" date="2022-09" db="EMBL/GenBank/DDBJ databases">
        <authorList>
            <person name="Yuan C."/>
            <person name="Ke Z."/>
        </authorList>
    </citation>
    <scope>NUCLEOTIDE SEQUENCE</scope>
    <source>
        <strain evidence="3">LB-8</strain>
    </source>
</reference>
<dbReference type="InterPro" id="IPR001789">
    <property type="entry name" value="Sig_transdc_resp-reg_receiver"/>
</dbReference>
<accession>A0A9X3BJK5</accession>
<keyword evidence="1" id="KW-0597">Phosphoprotein</keyword>
<organism evidence="3 4">
    <name type="scientific">Paraflavisolibacter caeni</name>
    <dbReference type="NCBI Taxonomy" id="2982496"/>
    <lineage>
        <taxon>Bacteria</taxon>
        <taxon>Pseudomonadati</taxon>
        <taxon>Bacteroidota</taxon>
        <taxon>Chitinophagia</taxon>
        <taxon>Chitinophagales</taxon>
        <taxon>Chitinophagaceae</taxon>
        <taxon>Paraflavisolibacter</taxon>
    </lineage>
</organism>
<feature type="domain" description="Response regulatory" evidence="2">
    <location>
        <begin position="9"/>
        <end position="130"/>
    </location>
</feature>
<protein>
    <submittedName>
        <fullName evidence="3">Response regulator</fullName>
    </submittedName>
</protein>
<keyword evidence="4" id="KW-1185">Reference proteome</keyword>
<dbReference type="SUPFAM" id="SSF52172">
    <property type="entry name" value="CheY-like"/>
    <property type="match status" value="1"/>
</dbReference>
<dbReference type="EMBL" id="JAOTIF010000019">
    <property type="protein sequence ID" value="MCU7551318.1"/>
    <property type="molecule type" value="Genomic_DNA"/>
</dbReference>
<dbReference type="PANTHER" id="PTHR44520:SF2">
    <property type="entry name" value="RESPONSE REGULATOR RCP1"/>
    <property type="match status" value="1"/>
</dbReference>
<dbReference type="GO" id="GO:0000160">
    <property type="term" value="P:phosphorelay signal transduction system"/>
    <property type="evidence" value="ECO:0007669"/>
    <property type="project" value="InterPro"/>
</dbReference>
<dbReference type="RefSeq" id="WP_279298757.1">
    <property type="nucleotide sequence ID" value="NZ_JAOTIF010000019.1"/>
</dbReference>
<dbReference type="PROSITE" id="PS50110">
    <property type="entry name" value="RESPONSE_REGULATORY"/>
    <property type="match status" value="1"/>
</dbReference>
<dbReference type="Pfam" id="PF00072">
    <property type="entry name" value="Response_reg"/>
    <property type="match status" value="1"/>
</dbReference>
<proteinExistence type="predicted"/>
<dbReference type="InterPro" id="IPR052893">
    <property type="entry name" value="TCS_response_regulator"/>
</dbReference>
<dbReference type="Proteomes" id="UP001155483">
    <property type="component" value="Unassembled WGS sequence"/>
</dbReference>
<evidence type="ECO:0000256" key="1">
    <source>
        <dbReference type="PROSITE-ProRule" id="PRU00169"/>
    </source>
</evidence>
<sequence>MQTRTSITRIVLTDDDVDDQFFFQMALRQSGEKAELHVFDNGILLLEALIKGDTALPDVIFMDYNMPCKNAVQCMEELRQHQHLQHIPVIILTTGMSPAEMEKVYQKGATACIRKPHDLSSLVQLIKDVLANKLTAREPIFCL</sequence>
<evidence type="ECO:0000259" key="2">
    <source>
        <dbReference type="PROSITE" id="PS50110"/>
    </source>
</evidence>
<dbReference type="Gene3D" id="3.40.50.2300">
    <property type="match status" value="1"/>
</dbReference>
<feature type="modified residue" description="4-aspartylphosphate" evidence="1">
    <location>
        <position position="63"/>
    </location>
</feature>
<name>A0A9X3BJK5_9BACT</name>
<evidence type="ECO:0000313" key="4">
    <source>
        <dbReference type="Proteomes" id="UP001155483"/>
    </source>
</evidence>
<comment type="caution">
    <text evidence="3">The sequence shown here is derived from an EMBL/GenBank/DDBJ whole genome shotgun (WGS) entry which is preliminary data.</text>
</comment>
<dbReference type="AlphaFoldDB" id="A0A9X3BJK5"/>